<feature type="compositionally biased region" description="Low complexity" evidence="1">
    <location>
        <begin position="179"/>
        <end position="211"/>
    </location>
</feature>
<organism evidence="3 4">
    <name type="scientific">Frankliniella fusca</name>
    <dbReference type="NCBI Taxonomy" id="407009"/>
    <lineage>
        <taxon>Eukaryota</taxon>
        <taxon>Metazoa</taxon>
        <taxon>Ecdysozoa</taxon>
        <taxon>Arthropoda</taxon>
        <taxon>Hexapoda</taxon>
        <taxon>Insecta</taxon>
        <taxon>Pterygota</taxon>
        <taxon>Neoptera</taxon>
        <taxon>Paraneoptera</taxon>
        <taxon>Thysanoptera</taxon>
        <taxon>Terebrantia</taxon>
        <taxon>Thripoidea</taxon>
        <taxon>Thripidae</taxon>
        <taxon>Frankliniella</taxon>
    </lineage>
</organism>
<dbReference type="Proteomes" id="UP001219518">
    <property type="component" value="Unassembled WGS sequence"/>
</dbReference>
<feature type="transmembrane region" description="Helical" evidence="2">
    <location>
        <begin position="657"/>
        <end position="677"/>
    </location>
</feature>
<feature type="region of interest" description="Disordered" evidence="1">
    <location>
        <begin position="487"/>
        <end position="513"/>
    </location>
</feature>
<reference evidence="3" key="1">
    <citation type="submission" date="2021-07" db="EMBL/GenBank/DDBJ databases">
        <authorList>
            <person name="Catto M.A."/>
            <person name="Jacobson A."/>
            <person name="Kennedy G."/>
            <person name="Labadie P."/>
            <person name="Hunt B.G."/>
            <person name="Srinivasan R."/>
        </authorList>
    </citation>
    <scope>NUCLEOTIDE SEQUENCE</scope>
    <source>
        <strain evidence="3">PL_HMW_Pooled</strain>
        <tissue evidence="3">Head</tissue>
    </source>
</reference>
<keyword evidence="2" id="KW-0472">Membrane</keyword>
<sequence length="680" mass="77153">MHSHAKSQSEDEVVDRISMLMGPSKEVVGDLAAQRERLSRLRDEQEEKERQQERQGQQDRQQEDSLQKQLREERLSQQVKQQQQMVGQQDSRTLFTADDRQQLQQQQQDRLRAEMSARAALAKQQQEQQKQQQEAGVQAQQEAAKQRKEPAVKSGQQEEQAAKTKEDEEEAKTREQQEARAQQARQRQQQRQQAAQQAAQQEDAAASALEQAVKEEAGDELHDLQQEDLDAMYDIERALTQQPSVPAIDQTLMKAYMQSGAWPGQRYWDQLLASLSQQQGLQQQQQPQPAVSDLIAELLNDARRTQHAVQWRAQQQQQTQDRQQQMLLQAQHEQMDPGTARKMQLQPQQQQPQQPPFTYSFQKPEQSSRFGVNPADPRFWQEETNFALQLKGWRENMENFCGSKPPEGGCGSRQAQGFYPLWQPTASVFHGNRRFADCDPIAQFDRFDPRTTIGLPLEVRAVSRALDFLNPVSEALPQRDPRLQYLSRVGGGGATGAAGSQPQEEQYDEGSSGVRQALIRSAAGLGLRPQDLGLSSEQQPDLPDDLDVDDEILSAAAGDVYPSEAAMWLRQQQQQEQQQRLQQRLQQQQLRVTPPVAPEVAVGGRHQPKPTATRDSRLDEDGVRSAGLANHDYPVVKKQLTFPKDHWFFGMDDVGKLATFIGASIAVSSLILGFIVWQYR</sequence>
<dbReference type="AlphaFoldDB" id="A0AAE1HNL8"/>
<evidence type="ECO:0000256" key="2">
    <source>
        <dbReference type="SAM" id="Phobius"/>
    </source>
</evidence>
<feature type="compositionally biased region" description="Low complexity" evidence="1">
    <location>
        <begin position="117"/>
        <end position="143"/>
    </location>
</feature>
<feature type="compositionally biased region" description="Basic and acidic residues" evidence="1">
    <location>
        <begin position="160"/>
        <end position="178"/>
    </location>
</feature>
<evidence type="ECO:0000313" key="3">
    <source>
        <dbReference type="EMBL" id="KAK3924686.1"/>
    </source>
</evidence>
<keyword evidence="2" id="KW-0812">Transmembrane</keyword>
<protein>
    <submittedName>
        <fullName evidence="3">Reticulocyte-binding protein 2-like protein a</fullName>
    </submittedName>
</protein>
<reference evidence="3" key="2">
    <citation type="journal article" date="2023" name="BMC Genomics">
        <title>Pest status, molecular evolution, and epigenetic factors derived from the genome assembly of Frankliniella fusca, a thysanopteran phytovirus vector.</title>
        <authorList>
            <person name="Catto M.A."/>
            <person name="Labadie P.E."/>
            <person name="Jacobson A.L."/>
            <person name="Kennedy G.G."/>
            <person name="Srinivasan R."/>
            <person name="Hunt B.G."/>
        </authorList>
    </citation>
    <scope>NUCLEOTIDE SEQUENCE</scope>
    <source>
        <strain evidence="3">PL_HMW_Pooled</strain>
    </source>
</reference>
<comment type="caution">
    <text evidence="3">The sequence shown here is derived from an EMBL/GenBank/DDBJ whole genome shotgun (WGS) entry which is preliminary data.</text>
</comment>
<feature type="region of interest" description="Disordered" evidence="1">
    <location>
        <begin position="1"/>
        <end position="225"/>
    </location>
</feature>
<feature type="compositionally biased region" description="Low complexity" evidence="1">
    <location>
        <begin position="77"/>
        <end position="89"/>
    </location>
</feature>
<feature type="compositionally biased region" description="Basic and acidic residues" evidence="1">
    <location>
        <begin position="33"/>
        <end position="75"/>
    </location>
</feature>
<name>A0AAE1HNL8_9NEOP</name>
<proteinExistence type="predicted"/>
<accession>A0AAE1HNL8</accession>
<keyword evidence="4" id="KW-1185">Reference proteome</keyword>
<keyword evidence="2" id="KW-1133">Transmembrane helix</keyword>
<feature type="compositionally biased region" description="Polar residues" evidence="1">
    <location>
        <begin position="357"/>
        <end position="370"/>
    </location>
</feature>
<feature type="region of interest" description="Disordered" evidence="1">
    <location>
        <begin position="309"/>
        <end position="376"/>
    </location>
</feature>
<dbReference type="EMBL" id="JAHWGI010001196">
    <property type="protein sequence ID" value="KAK3924686.1"/>
    <property type="molecule type" value="Genomic_DNA"/>
</dbReference>
<evidence type="ECO:0000256" key="1">
    <source>
        <dbReference type="SAM" id="MobiDB-lite"/>
    </source>
</evidence>
<gene>
    <name evidence="3" type="ORF">KUF71_012820</name>
</gene>
<feature type="compositionally biased region" description="Basic and acidic residues" evidence="1">
    <location>
        <begin position="212"/>
        <end position="225"/>
    </location>
</feature>
<feature type="compositionally biased region" description="Low complexity" evidence="1">
    <location>
        <begin position="309"/>
        <end position="332"/>
    </location>
</feature>
<evidence type="ECO:0000313" key="4">
    <source>
        <dbReference type="Proteomes" id="UP001219518"/>
    </source>
</evidence>